<dbReference type="EMBL" id="CAADJZ010000001">
    <property type="protein sequence ID" value="VFT70380.1"/>
    <property type="molecule type" value="Genomic_DNA"/>
</dbReference>
<dbReference type="Proteomes" id="UP000277930">
    <property type="component" value="Chromosome 1"/>
</dbReference>
<dbReference type="EMBL" id="JAETYU010000002">
    <property type="protein sequence ID" value="MBL6202043.1"/>
    <property type="molecule type" value="Genomic_DNA"/>
</dbReference>
<dbReference type="EMBL" id="DABGKZ010000013">
    <property type="protein sequence ID" value="HAJ5150724.1"/>
    <property type="molecule type" value="Genomic_DNA"/>
</dbReference>
<evidence type="ECO:0000313" key="38">
    <source>
        <dbReference type="EMBL" id="PNY65550.1"/>
    </source>
</evidence>
<dbReference type="EMBL" id="VOTT01000035">
    <property type="protein sequence ID" value="MPU48184.1"/>
    <property type="molecule type" value="Genomic_DNA"/>
</dbReference>
<dbReference type="EMBL" id="MTPS01000276">
    <property type="protein sequence ID" value="ONG33620.1"/>
    <property type="molecule type" value="Genomic_DNA"/>
</dbReference>
<evidence type="ECO:0000313" key="17">
    <source>
        <dbReference type="EMBL" id="HAI5331228.1"/>
    </source>
</evidence>
<evidence type="ECO:0000313" key="14">
    <source>
        <dbReference type="EMBL" id="EGD0648975.1"/>
    </source>
</evidence>
<dbReference type="Proteomes" id="UP000250385">
    <property type="component" value="Unassembled WGS sequence"/>
</dbReference>
<dbReference type="Proteomes" id="UP000236598">
    <property type="component" value="Unassembled WGS sequence"/>
</dbReference>
<evidence type="ECO:0000313" key="83">
    <source>
        <dbReference type="Proteomes" id="UP000358010"/>
    </source>
</evidence>
<dbReference type="EMBL" id="PPHQ01000024">
    <property type="protein sequence ID" value="PNY65550.1"/>
    <property type="molecule type" value="Genomic_DNA"/>
</dbReference>
<sequence length="105" mass="11912">MKQSIVSLAQVIRSKNAGPYELVLDILFKTKENYERVKSSGQLTPELIARLYHVEPDFIHRIVWFDPSNAVKIVMPRDIISGNVGDNDVYGAQQHAPLLNMSFDL</sequence>
<evidence type="ECO:0000313" key="67">
    <source>
        <dbReference type="Proteomes" id="UP000254043"/>
    </source>
</evidence>
<evidence type="ECO:0000313" key="8">
    <source>
        <dbReference type="EMBL" id="EFH0041632.1"/>
    </source>
</evidence>
<evidence type="ECO:0000313" key="101">
    <source>
        <dbReference type="Proteomes" id="UP000591371"/>
    </source>
</evidence>
<dbReference type="Proteomes" id="UP000254495">
    <property type="component" value="Unassembled WGS sequence"/>
</dbReference>
<dbReference type="Proteomes" id="UP000591371">
    <property type="component" value="Unassembled WGS sequence"/>
</dbReference>
<evidence type="ECO:0000313" key="93">
    <source>
        <dbReference type="Proteomes" id="UP000523197"/>
    </source>
</evidence>
<evidence type="ECO:0000313" key="73">
    <source>
        <dbReference type="Proteomes" id="UP000255201"/>
    </source>
</evidence>
<dbReference type="EMBL" id="AASOHJ010000036">
    <property type="protein sequence ID" value="EFE8675635.1"/>
    <property type="molecule type" value="Genomic_DNA"/>
</dbReference>
<dbReference type="Proteomes" id="UP000840371">
    <property type="component" value="Unassembled WGS sequence"/>
</dbReference>
<dbReference type="Proteomes" id="UP000519182">
    <property type="component" value="Unassembled WGS sequence"/>
</dbReference>
<dbReference type="Proteomes" id="UP000885382">
    <property type="component" value="Unassembled WGS sequence"/>
</dbReference>
<dbReference type="EMBL" id="AASATZ010000054">
    <property type="protein sequence ID" value="EFA4420763.1"/>
    <property type="molecule type" value="Genomic_DNA"/>
</dbReference>
<dbReference type="Proteomes" id="UP000254174">
    <property type="component" value="Unassembled WGS sequence"/>
</dbReference>
<dbReference type="EMBL" id="UGCU01000001">
    <property type="protein sequence ID" value="STJ12530.1"/>
    <property type="molecule type" value="Genomic_DNA"/>
</dbReference>
<evidence type="ECO:0000313" key="26">
    <source>
        <dbReference type="EMBL" id="MDO2576800.1"/>
    </source>
</evidence>
<dbReference type="EMBL" id="MOKI01000038">
    <property type="protein sequence ID" value="OJR53487.1"/>
    <property type="molecule type" value="Genomic_DNA"/>
</dbReference>
<evidence type="ECO:0000313" key="86">
    <source>
        <dbReference type="Proteomes" id="UP000472856"/>
    </source>
</evidence>
<evidence type="ECO:0000313" key="29">
    <source>
        <dbReference type="EMBL" id="MJL95435.1"/>
    </source>
</evidence>
<reference evidence="29" key="9">
    <citation type="submission" date="2018-06" db="EMBL/GenBank/DDBJ databases">
        <authorList>
            <person name="Ashton P.M."/>
            <person name="Dallman T."/>
            <person name="Nair S."/>
            <person name="De Pinna E."/>
            <person name="Peters T."/>
            <person name="Grant K."/>
        </authorList>
    </citation>
    <scope>NUCLEOTIDE SEQUENCE [LARGE SCALE GENOMIC DNA]</scope>
    <source>
        <strain evidence="29">462023</strain>
    </source>
</reference>
<dbReference type="EMBL" id="AAXDPX010000020">
    <property type="protein sequence ID" value="EGO6680323.1"/>
    <property type="molecule type" value="Genomic_DNA"/>
</dbReference>
<dbReference type="Proteomes" id="UP000324120">
    <property type="component" value="Unassembled WGS sequence"/>
</dbReference>
<dbReference type="EMBL" id="AASZRA010000005">
    <property type="protein sequence ID" value="EFI6951723.1"/>
    <property type="molecule type" value="Genomic_DNA"/>
</dbReference>
<reference evidence="38 63" key="5">
    <citation type="submission" date="2018-01" db="EMBL/GenBank/DDBJ databases">
        <title>Draft Genomic Sequencing Of Potential Extraintestinal Pathogenic Escherichia coli B8S18 Isolated From Retail Chicken Skin.</title>
        <authorList>
            <person name="Xu A."/>
            <person name="Tilman S."/>
            <person name="Wisser-Parker K."/>
            <person name="Sheen S."/>
            <person name="Sommers C."/>
        </authorList>
    </citation>
    <scope>NUCLEOTIDE SEQUENCE [LARGE SCALE GENOMIC DNA]</scope>
    <source>
        <strain evidence="38 63">B8S18Com</strain>
    </source>
</reference>
<evidence type="ECO:0000313" key="23">
    <source>
        <dbReference type="EMBL" id="MBL6202043.1"/>
    </source>
</evidence>
<reference evidence="3" key="33">
    <citation type="submission" date="2023-10" db="EMBL/GenBank/DDBJ databases">
        <authorList>
            <person name="Leclercq S."/>
        </authorList>
    </citation>
    <scope>NUCLEOTIDE SEQUENCE</scope>
    <source>
        <strain evidence="3">F848</strain>
    </source>
</reference>
<evidence type="ECO:0000313" key="92">
    <source>
        <dbReference type="Proteomes" id="UP000519182"/>
    </source>
</evidence>
<evidence type="ECO:0000313" key="89">
    <source>
        <dbReference type="Proteomes" id="UP000509260"/>
    </source>
</evidence>
<evidence type="ECO:0000313" key="51">
    <source>
        <dbReference type="EMBL" id="STG53781.1"/>
    </source>
</evidence>
<dbReference type="EMBL" id="DABERK010000005">
    <property type="protein sequence ID" value="HAI5331228.1"/>
    <property type="molecule type" value="Genomic_DNA"/>
</dbReference>
<dbReference type="EMBL" id="LR134246">
    <property type="protein sequence ID" value="VED36776.1"/>
    <property type="molecule type" value="Genomic_DNA"/>
</dbReference>
<evidence type="ECO:0000313" key="37">
    <source>
        <dbReference type="EMBL" id="ONG33620.1"/>
    </source>
</evidence>
<evidence type="ECO:0000313" key="85">
    <source>
        <dbReference type="Proteomes" id="UP000438958"/>
    </source>
</evidence>
<reference evidence="28 76" key="13">
    <citation type="submission" date="2018-10" db="EMBL/GenBank/DDBJ databases">
        <authorList>
            <consortium name="NARMS: The National Antimicrobial Resistance Monitoring System"/>
        </authorList>
    </citation>
    <scope>NUCLEOTIDE SEQUENCE [LARGE SCALE GENOMIC DNA]</scope>
    <source>
        <strain evidence="28 76">CVM N17EC0060</strain>
        <strain evidence="9 98">CVM N19EC0189</strain>
        <strain evidence="6 97">FSIS11923834</strain>
    </source>
</reference>
<reference evidence="16 79" key="7">
    <citation type="submission" date="2018-04" db="EMBL/GenBank/DDBJ databases">
        <title>Large scale genomics of bovine and human commensal E. coli to reveal the emerging process of EHEC.</title>
        <authorList>
            <person name="Arimizu Y."/>
            <person name="Ogura Y."/>
        </authorList>
    </citation>
    <scope>NUCLEOTIDE SEQUENCE [LARGE SCALE GENOMIC DNA]</scope>
    <source>
        <strain evidence="16 79">ECSC038</strain>
    </source>
</reference>
<dbReference type="Proteomes" id="UP000655659">
    <property type="component" value="Unassembled WGS sequence"/>
</dbReference>
<dbReference type="EMBL" id="UFZA01000004">
    <property type="protein sequence ID" value="STE74168.1"/>
    <property type="molecule type" value="Genomic_DNA"/>
</dbReference>
<dbReference type="Proteomes" id="UP000845800">
    <property type="component" value="Unassembled WGS sequence"/>
</dbReference>
<evidence type="ECO:0000313" key="70">
    <source>
        <dbReference type="Proteomes" id="UP000254817"/>
    </source>
</evidence>
<dbReference type="Proteomes" id="UP000254043">
    <property type="component" value="Unassembled WGS sequence"/>
</dbReference>
<evidence type="ECO:0000313" key="47">
    <source>
        <dbReference type="EMBL" id="STE74168.1"/>
    </source>
</evidence>
<dbReference type="EMBL" id="JAAJRI010000001">
    <property type="protein sequence ID" value="NGE87088.1"/>
    <property type="molecule type" value="Genomic_DNA"/>
</dbReference>
<evidence type="ECO:0000313" key="56">
    <source>
        <dbReference type="EMBL" id="VED13050.1"/>
    </source>
</evidence>
<evidence type="ECO:0000313" key="24">
    <source>
        <dbReference type="EMBL" id="MDA4179899.1"/>
    </source>
</evidence>
<evidence type="ECO:0000313" key="84">
    <source>
        <dbReference type="Proteomes" id="UP000392867"/>
    </source>
</evidence>
<dbReference type="EMBL" id="JASMQD010000001">
    <property type="protein sequence ID" value="MDK2697524.1"/>
    <property type="molecule type" value="Genomic_DNA"/>
</dbReference>
<evidence type="ECO:0000313" key="25">
    <source>
        <dbReference type="EMBL" id="MDK2697524.1"/>
    </source>
</evidence>
<reference evidence="44 74" key="15">
    <citation type="submission" date="2018-11" db="EMBL/GenBank/DDBJ databases">
        <title>Enterobacteriaceae from Patient.</title>
        <authorList>
            <person name="Shen C."/>
            <person name="Yang Y."/>
            <person name="Tian G."/>
        </authorList>
    </citation>
    <scope>NUCLEOTIDE SEQUENCE [LARGE SCALE GENOMIC DNA]</scope>
    <source>
        <strain evidence="44 74">GBGD28</strain>
    </source>
</reference>
<dbReference type="Proteomes" id="UP000271797">
    <property type="component" value="Chromosome"/>
</dbReference>
<evidence type="ECO:0000313" key="27">
    <source>
        <dbReference type="EMBL" id="MDO2732177.1"/>
    </source>
</evidence>
<evidence type="ECO:0000313" key="21">
    <source>
        <dbReference type="EMBL" id="HAJ5805980.1"/>
    </source>
</evidence>
<evidence type="ECO:0000259" key="1">
    <source>
        <dbReference type="Pfam" id="PF14330"/>
    </source>
</evidence>
<dbReference type="Proteomes" id="UP000309937">
    <property type="component" value="Unassembled WGS sequence"/>
</dbReference>
<reference evidence="26" key="32">
    <citation type="submission" date="2023-07" db="EMBL/GenBank/DDBJ databases">
        <title>High risk of intestinal colonization with ESBL-producing Escherichia coli among soldiers of military contingents in specific geographic regions.</title>
        <authorList>
            <person name="Literacka E."/>
        </authorList>
    </citation>
    <scope>NUCLEOTIDE SEQUENCE</scope>
    <source>
        <strain evidence="27">33</strain>
        <strain evidence="26">66</strain>
    </source>
</reference>
<evidence type="ECO:0000313" key="49">
    <source>
        <dbReference type="EMBL" id="STF44654.1"/>
    </source>
</evidence>
<gene>
    <name evidence="36" type="ORF">AWP47_25250</name>
    <name evidence="13" type="ORF">B6R15_002531</name>
    <name evidence="14" type="ORF">B6R31_002648</name>
    <name evidence="10" type="ORF">BCB93_001323</name>
    <name evidence="35" type="ORF">BK383_18365</name>
    <name evidence="8" type="ORF">BKL28_000354</name>
    <name evidence="7" type="ORF">BTB68_004471</name>
    <name evidence="37" type="ORF">BXT93_16620</name>
    <name evidence="38" type="ORF">C2M16_22680</name>
    <name evidence="11" type="ORF">C719_001021</name>
    <name evidence="54" type="ORF">C9Z68_20865</name>
    <name evidence="4" type="ORF">D3G36_23455</name>
    <name evidence="28" type="ORF">D9D43_05295</name>
    <name evidence="39" type="ORF">DD762_25175</name>
    <name evidence="40" type="ORF">DNQ45_24745</name>
    <name evidence="29" type="ORF">DNX30_22245</name>
    <name evidence="45" type="ORF">DU321_01405</name>
    <name evidence="44" type="ORF">EIA08_00870</name>
    <name evidence="16" type="ORF">ExPECSC038_02962</name>
    <name evidence="6" type="ORF">F7N46_21405</name>
    <name evidence="9" type="ORF">F9461_00860</name>
    <name evidence="32" type="ORF">F9B07_03150</name>
    <name evidence="3" type="ORF">FGAF848_15680</name>
    <name evidence="55" type="ORF">FKO60_06845</name>
    <name evidence="5" type="ORF">FPS11_22080</name>
    <name evidence="41" type="ORF">FTV93_10690</name>
    <name evidence="30" type="ORF">FVB16_04800</name>
    <name evidence="34" type="ORF">G5603_02615</name>
    <name evidence="31" type="ORF">GKF66_01925</name>
    <name evidence="15" type="ORF">GTP92_18655</name>
    <name evidence="33" type="ORF">GUC01_27235</name>
    <name evidence="12" type="ORF">HEP34_000771</name>
    <name evidence="17" type="ORF">HJQ60_001164</name>
    <name evidence="18" type="ORF">HL563_07625</name>
    <name evidence="19" type="ORF">HL601_10860</name>
    <name evidence="22" type="ORF">HLX92_19340</name>
    <name evidence="21" type="ORF">HLZ39_16050</name>
    <name evidence="20" type="ORF">HLZ50_11900</name>
    <name evidence="43" type="ORF">HVW04_07395</name>
    <name evidence="42" type="ORF">HVW43_08740</name>
    <name evidence="23" type="ORF">JNA68_02315</name>
    <name evidence="47" type="ORF">NCTC10082_05377</name>
    <name evidence="46" type="ORF">NCTC10279_02825</name>
    <name evidence="48" type="ORF">NCTC10764_04906</name>
    <name evidence="58" type="ORF">NCTC10974_03954</name>
    <name evidence="51" type="ORF">NCTC11112_04340</name>
    <name evidence="53" type="ORF">NCTC7922_06661</name>
    <name evidence="50" type="ORF">NCTC7927_03902</name>
    <name evidence="49" type="ORF">NCTC7928_05395</name>
    <name evidence="56" type="ORF">NCTC9044_03912</name>
    <name evidence="52" type="ORF">NCTC9077_04287</name>
    <name evidence="57" type="ORF">NCTC9702_04072</name>
    <name evidence="24" type="ORF">NY836_21520</name>
    <name evidence="26" type="ORF">Q2V20_22105</name>
    <name evidence="27" type="ORF">Q2V64_20950</name>
    <name evidence="25" type="ORF">QO046_24935</name>
    <name evidence="2" type="ORF">TUM18780_29840</name>
    <name evidence="59" type="ORF">V9Z47_18750</name>
</gene>
<evidence type="ECO:0000313" key="36">
    <source>
        <dbReference type="EMBL" id="OKV05431.1"/>
    </source>
</evidence>
<evidence type="ECO:0000313" key="60">
    <source>
        <dbReference type="Proteomes" id="UP000184277"/>
    </source>
</evidence>
<dbReference type="Proteomes" id="UP000775646">
    <property type="component" value="Unassembled WGS sequence"/>
</dbReference>
<dbReference type="Proteomes" id="UP000630371">
    <property type="component" value="Unassembled WGS sequence"/>
</dbReference>
<dbReference type="Proteomes" id="UP000528199">
    <property type="component" value="Unassembled WGS sequence"/>
</dbReference>
<reference evidence="40 65" key="8">
    <citation type="submission" date="2018-06" db="EMBL/GenBank/DDBJ databases">
        <title>Draft genome sequence of mcr-1-harboring Escherichia coli isolated from wound infection of a hospitalized patient, in Bolivia.</title>
        <authorList>
            <person name="Munoz M.E."/>
            <person name="Moura Q."/>
            <person name="Ventura P.R.M."/>
            <person name="Bustos L.R."/>
            <person name="Ovando B.G."/>
            <person name="Terrazas D.I.V."/>
            <person name="Yarhui N.B."/>
            <person name="Cerdeira L."/>
            <person name="Lincopan N."/>
        </authorList>
    </citation>
    <scope>NUCLEOTIDE SEQUENCE [LARGE SCALE GENOMIC DNA]</scope>
    <source>
        <strain evidence="40 65">EcMLT</strain>
    </source>
</reference>
<dbReference type="EMBL" id="JAUKZB010000017">
    <property type="protein sequence ID" value="MDO2732177.1"/>
    <property type="molecule type" value="Genomic_DNA"/>
</dbReference>
<organism evidence="13 100">
    <name type="scientific">Escherichia coli</name>
    <dbReference type="NCBI Taxonomy" id="562"/>
    <lineage>
        <taxon>Bacteria</taxon>
        <taxon>Pseudomonadati</taxon>
        <taxon>Pseudomonadota</taxon>
        <taxon>Gammaproteobacteria</taxon>
        <taxon>Enterobacterales</taxon>
        <taxon>Enterobacteriaceae</taxon>
        <taxon>Escherichia</taxon>
    </lineage>
</organism>
<dbReference type="EMBL" id="DABGZR010000008">
    <property type="protein sequence ID" value="HAJ0996106.1"/>
    <property type="molecule type" value="Genomic_DNA"/>
</dbReference>
<dbReference type="EMBL" id="QKWZ01000818">
    <property type="protein sequence ID" value="PZT63806.1"/>
    <property type="molecule type" value="Genomic_DNA"/>
</dbReference>
<dbReference type="Proteomes" id="UP001190091">
    <property type="component" value="Unassembled WGS sequence"/>
</dbReference>
<reference evidence="34 86" key="25">
    <citation type="submission" date="2020-02" db="EMBL/GenBank/DDBJ databases">
        <title>WGS of Carbapenem-Resistant Enterobacteriaceae.</title>
        <authorList>
            <person name="Tokajian S."/>
            <person name="El Chaar M."/>
            <person name="El Khoury M."/>
        </authorList>
    </citation>
    <scope>NUCLEOTIDE SEQUENCE [LARGE SCALE GENOMIC DNA]</scope>
    <source>
        <strain evidence="34 86">ECM_75</strain>
    </source>
</reference>
<dbReference type="Proteomes" id="UP000392867">
    <property type="component" value="Unassembled WGS sequence"/>
</dbReference>
<dbReference type="EMBL" id="QEMT01000072">
    <property type="protein sequence ID" value="PWH55124.1"/>
    <property type="molecule type" value="Genomic_DNA"/>
</dbReference>
<reference evidence="24" key="30">
    <citation type="submission" date="2022-08" db="EMBL/GenBank/DDBJ databases">
        <title>Genome sequencing of human pathogens.</title>
        <authorList>
            <person name="Cao X."/>
        </authorList>
    </citation>
    <scope>NUCLEOTIDE SEQUENCE</scope>
    <source>
        <strain evidence="24">EC16126</strain>
    </source>
</reference>
<reference evidence="41 81" key="21">
    <citation type="submission" date="2019-08" db="EMBL/GenBank/DDBJ databases">
        <title>Plasmid- and chromosome-located mcr-3 in mcr-1-positive Escherichia coli from diseased swine, Taiwan.</title>
        <authorList>
            <person name="Hsu C.-Y."/>
            <person name="Huang W.-C."/>
            <person name="Lauderdale T.-L."/>
        </authorList>
    </citation>
    <scope>NUCLEOTIDE SEQUENCE [LARGE SCALE GENOMIC DNA]</scope>
    <source>
        <strain evidence="41 81">NCYU-26-73</strain>
    </source>
</reference>
<dbReference type="Proteomes" id="UP000438958">
    <property type="component" value="Unassembled WGS sequence"/>
</dbReference>
<evidence type="ECO:0000313" key="45">
    <source>
        <dbReference type="EMBL" id="RRL51757.1"/>
    </source>
</evidence>
<dbReference type="Proteomes" id="UP000533482">
    <property type="component" value="Unassembled WGS sequence"/>
</dbReference>
<reference evidence="90 91" key="27">
    <citation type="submission" date="2020-06" db="EMBL/GenBank/DDBJ databases">
        <title>REHAB project genomes.</title>
        <authorList>
            <person name="Shaw L.P."/>
        </authorList>
    </citation>
    <scope>NUCLEOTIDE SEQUENCE [LARGE SCALE GENOMIC DNA]</scope>
    <source>
        <strain evidence="43 90">RHB07-C04</strain>
        <strain evidence="42 91">RHB10-C12</strain>
    </source>
</reference>
<reference evidence="85 87" key="17">
    <citation type="journal article" date="2019" name="Nat. Med.">
        <title>A library of human gut bacterial isolates paired with longitudinal multiomics data enables mechanistic microbiome research.</title>
        <authorList>
            <person name="Poyet M."/>
            <person name="Groussin M."/>
            <person name="Gibbons S.M."/>
            <person name="Avila-Pacheco J."/>
            <person name="Jiang X."/>
            <person name="Kearney S.M."/>
            <person name="Perrotta A.R."/>
            <person name="Berdy B."/>
            <person name="Zhao S."/>
            <person name="Lieberman T.D."/>
            <person name="Swanson P.K."/>
            <person name="Smith M."/>
            <person name="Roesemann S."/>
            <person name="Alexander J.E."/>
            <person name="Rich S.A."/>
            <person name="Livny J."/>
            <person name="Vlamakis H."/>
            <person name="Clish C."/>
            <person name="Bullock K."/>
            <person name="Deik A."/>
            <person name="Scott J."/>
            <person name="Pierce K.A."/>
            <person name="Xavier R.J."/>
            <person name="Alm E.J."/>
        </authorList>
    </citation>
    <scope>NUCLEOTIDE SEQUENCE [LARGE SCALE GENOMIC DNA]</scope>
    <source>
        <strain evidence="33 87">BIOML-A112</strain>
        <strain evidence="31 85">BIOML-A382</strain>
    </source>
</reference>
<reference evidence="18" key="23">
    <citation type="submission" date="2019-09" db="EMBL/GenBank/DDBJ databases">
        <authorList>
            <consortium name="NCBI Pathogen Detection Project"/>
        </authorList>
    </citation>
    <scope>NUCLEOTIDE SEQUENCE</scope>
    <source>
        <strain evidence="17">AMC_487</strain>
        <strain evidence="19">EC00605</strain>
        <strain evidence="18">EC00618</strain>
        <strain evidence="20">Ecoli[ST-219]</strain>
        <strain evidence="21">Ecoli[ST-405]</strain>
    </source>
</reference>
<evidence type="ECO:0000313" key="63">
    <source>
        <dbReference type="Proteomes" id="UP000236598"/>
    </source>
</evidence>
<reference evidence="58 83" key="18">
    <citation type="submission" date="2019-03" db="EMBL/GenBank/DDBJ databases">
        <authorList>
            <consortium name="Pathogen Informatics"/>
        </authorList>
    </citation>
    <scope>NUCLEOTIDE SEQUENCE [LARGE SCALE GENOMIC DNA]</scope>
    <source>
        <strain evidence="58 83">NCTC10974</strain>
        <strain evidence="56 75">NCTC9044</strain>
        <strain evidence="57 78">NCTC9702</strain>
    </source>
</reference>
<evidence type="ECO:0000313" key="58">
    <source>
        <dbReference type="EMBL" id="VFT70380.1"/>
    </source>
</evidence>
<dbReference type="EMBL" id="UFZL01000003">
    <property type="protein sequence ID" value="STE76045.1"/>
    <property type="molecule type" value="Genomic_DNA"/>
</dbReference>
<reference evidence="35 60" key="1">
    <citation type="submission" date="2016-10" db="EMBL/GenBank/DDBJ databases">
        <title>Comprehensive resistome analysis reveals the prevalence of NDM and MCR-1 in Chinese poultry production.</title>
        <authorList>
            <person name="Wang Y."/>
            <person name="Zhang R."/>
            <person name="Li J."/>
            <person name="Wu Z."/>
            <person name="Wenjuan Y."/>
            <person name="Schwarz S."/>
            <person name="Tyrrell J."/>
            <person name="Zheng Y."/>
            <person name="Wang S."/>
            <person name="Shen Z."/>
            <person name="Liu Z."/>
            <person name="Lei L."/>
            <person name="Li M."/>
            <person name="Zhang Q."/>
            <person name="Wu C."/>
            <person name="Zhang Q."/>
            <person name="Wu Y."/>
            <person name="Walsh T."/>
            <person name="Shen J."/>
        </authorList>
    </citation>
    <scope>NUCLEOTIDE SEQUENCE [LARGE SCALE GENOMIC DNA]</scope>
    <source>
        <strain evidence="35 60">570</strain>
    </source>
</reference>
<dbReference type="EMBL" id="LR134238">
    <property type="protein sequence ID" value="VED13050.1"/>
    <property type="molecule type" value="Genomic_DNA"/>
</dbReference>
<evidence type="ECO:0000313" key="61">
    <source>
        <dbReference type="Proteomes" id="UP000185794"/>
    </source>
</evidence>
<evidence type="ECO:0000313" key="87">
    <source>
        <dbReference type="Proteomes" id="UP000475070"/>
    </source>
</evidence>
<dbReference type="Proteomes" id="UP000587626">
    <property type="component" value="Unassembled WGS sequence"/>
</dbReference>
<evidence type="ECO:0000313" key="46">
    <source>
        <dbReference type="EMBL" id="SPX30501.1"/>
    </source>
</evidence>
<dbReference type="InterPro" id="IPR025496">
    <property type="entry name" value="DUF4387"/>
</dbReference>
<evidence type="ECO:0000313" key="50">
    <source>
        <dbReference type="EMBL" id="STF95016.1"/>
    </source>
</evidence>
<evidence type="ECO:0000313" key="57">
    <source>
        <dbReference type="EMBL" id="VED36776.1"/>
    </source>
</evidence>
<evidence type="ECO:0000313" key="82">
    <source>
        <dbReference type="Proteomes" id="UP000324120"/>
    </source>
</evidence>
<evidence type="ECO:0000313" key="78">
    <source>
        <dbReference type="Proteomes" id="UP000277930"/>
    </source>
</evidence>
<evidence type="ECO:0000313" key="88">
    <source>
        <dbReference type="Proteomes" id="UP000486847"/>
    </source>
</evidence>
<dbReference type="Proteomes" id="UP000300926">
    <property type="component" value="Unassembled WGS sequence"/>
</dbReference>
<reference evidence="54 80" key="16">
    <citation type="submission" date="2018-12" db="EMBL/GenBank/DDBJ databases">
        <title>Food and Water Safety Consortium.</title>
        <authorList>
            <person name="Tyson S."/>
            <person name="Peterson C.-L."/>
            <person name="Olson A."/>
            <person name="Tyler S."/>
            <person name="Cabral J."/>
            <person name="Lynch T."/>
            <person name="Knox N."/>
            <person name="Van Domselaar G."/>
            <person name="Graham M."/>
        </authorList>
    </citation>
    <scope>NUCLEOTIDE SEQUENCE [LARGE SCALE GENOMIC DNA]</scope>
    <source>
        <strain evidence="54 80">FWSEC0118</strain>
    </source>
</reference>
<evidence type="ECO:0000313" key="42">
    <source>
        <dbReference type="EMBL" id="QMO40378.1"/>
    </source>
</evidence>
<dbReference type="EMBL" id="RQTU01000001">
    <property type="protein sequence ID" value="RRD78677.1"/>
    <property type="molecule type" value="Genomic_DNA"/>
</dbReference>
<evidence type="ECO:0000313" key="52">
    <source>
        <dbReference type="EMBL" id="STJ12530.1"/>
    </source>
</evidence>
<evidence type="ECO:0000313" key="35">
    <source>
        <dbReference type="EMBL" id="OJR53487.1"/>
    </source>
</evidence>
<evidence type="ECO:0000313" key="59">
    <source>
        <dbReference type="EMBL" id="WWX70134.1"/>
    </source>
</evidence>
<dbReference type="EMBL" id="BFIH01000048">
    <property type="protein sequence ID" value="GCO33093.1"/>
    <property type="molecule type" value="Genomic_DNA"/>
</dbReference>
<dbReference type="Proteomes" id="UP001174465">
    <property type="component" value="Unassembled WGS sequence"/>
</dbReference>
<reference evidence="2 89" key="28">
    <citation type="submission" date="2020-06" db="EMBL/GenBank/DDBJ databases">
        <title>Whole-genome sequencing of blaNDM-5 positive Escherichia coli isolated from a Japanese patient with no history of travel abroad.</title>
        <authorList>
            <person name="Ito Y."/>
            <person name="Aoki K."/>
            <person name="Nakayama N."/>
            <person name="Ohtsuka M."/>
            <person name="Ota M."/>
            <person name="Kaneko N."/>
            <person name="Yoshida M."/>
            <person name="Ishii Y."/>
            <person name="Tateda K."/>
            <person name="Matsuse H."/>
        </authorList>
    </citation>
    <scope>NUCLEOTIDE SEQUENCE [LARGE SCALE GENOMIC DNA]</scope>
    <source>
        <strain evidence="2 89">TUM18780</strain>
    </source>
</reference>
<evidence type="ECO:0000313" key="32">
    <source>
        <dbReference type="EMBL" id="MTE87840.1"/>
    </source>
</evidence>
<evidence type="ECO:0000313" key="69">
    <source>
        <dbReference type="Proteomes" id="UP000254495"/>
    </source>
</evidence>
<evidence type="ECO:0000313" key="15">
    <source>
        <dbReference type="EMBL" id="EGO6680323.1"/>
    </source>
</evidence>
<evidence type="ECO:0000313" key="72">
    <source>
        <dbReference type="Proteomes" id="UP000255164"/>
    </source>
</evidence>
<dbReference type="EMBL" id="AASVQO010000001">
    <property type="protein sequence ID" value="EFH3671781.1"/>
    <property type="molecule type" value="Genomic_DNA"/>
</dbReference>
<dbReference type="Proteomes" id="UP000184277">
    <property type="component" value="Unassembled WGS sequence"/>
</dbReference>
<evidence type="ECO:0000313" key="10">
    <source>
        <dbReference type="EMBL" id="EFI6951723.1"/>
    </source>
</evidence>
<evidence type="ECO:0000313" key="9">
    <source>
        <dbReference type="EMBL" id="EFH3671781.1"/>
    </source>
</evidence>
<proteinExistence type="predicted"/>
<dbReference type="EMBL" id="VHKY01000003">
    <property type="protein sequence ID" value="TZE49999.1"/>
    <property type="molecule type" value="Genomic_DNA"/>
</dbReference>
<dbReference type="EMBL" id="AASUOH010000002">
    <property type="protein sequence ID" value="EFH0041632.1"/>
    <property type="molecule type" value="Genomic_DNA"/>
</dbReference>
<evidence type="ECO:0000313" key="40">
    <source>
        <dbReference type="EMBL" id="PZT63806.1"/>
    </source>
</evidence>
<evidence type="ECO:0000313" key="2">
    <source>
        <dbReference type="EMBL" id="BCG37822.1"/>
    </source>
</evidence>
<evidence type="ECO:0000313" key="55">
    <source>
        <dbReference type="EMBL" id="TZE49999.1"/>
    </source>
</evidence>
<dbReference type="EMBL" id="RRVG01000001">
    <property type="protein sequence ID" value="RRL51757.1"/>
    <property type="molecule type" value="Genomic_DNA"/>
</dbReference>
<dbReference type="RefSeq" id="WP_000813947.1">
    <property type="nucleotide sequence ID" value="NZ_ABACVG020000001.1"/>
</dbReference>
<dbReference type="EMBL" id="AASRHK010000069">
    <property type="protein sequence ID" value="EFF8956428.1"/>
    <property type="molecule type" value="Genomic_DNA"/>
</dbReference>
<evidence type="ECO:0000313" key="75">
    <source>
        <dbReference type="Proteomes" id="UP000271797"/>
    </source>
</evidence>
<dbReference type="EMBL" id="DABGYN010000006">
    <property type="protein sequence ID" value="HAJ0833605.1"/>
    <property type="molecule type" value="Genomic_DNA"/>
</dbReference>
<dbReference type="EMBL" id="UGFC01000006">
    <property type="protein sequence ID" value="STM20878.1"/>
    <property type="molecule type" value="Genomic_DNA"/>
</dbReference>
<dbReference type="EMBL" id="DABGKQ010000027">
    <property type="protein sequence ID" value="HAJ5805980.1"/>
    <property type="molecule type" value="Genomic_DNA"/>
</dbReference>
<dbReference type="AlphaFoldDB" id="A0A066R1H2"/>
<dbReference type="Proteomes" id="UP000514754">
    <property type="component" value="Chromosome"/>
</dbReference>
<dbReference type="EMBL" id="JAUKXU010000025">
    <property type="protein sequence ID" value="MDO2576800.1"/>
    <property type="molecule type" value="Genomic_DNA"/>
</dbReference>
<evidence type="ECO:0000313" key="80">
    <source>
        <dbReference type="Proteomes" id="UP000309937"/>
    </source>
</evidence>
<evidence type="ECO:0000313" key="65">
    <source>
        <dbReference type="Proteomes" id="UP000249482"/>
    </source>
</evidence>
<name>A0A066R1H2_ECOLX</name>
<dbReference type="Proteomes" id="UP000249482">
    <property type="component" value="Unassembled WGS sequence"/>
</dbReference>
<dbReference type="EMBL" id="CP146670">
    <property type="protein sequence ID" value="WWX70134.1"/>
    <property type="molecule type" value="Genomic_DNA"/>
</dbReference>
<reference evidence="23" key="29">
    <citation type="submission" date="2021-01" db="EMBL/GenBank/DDBJ databases">
        <title>Genomes of Escherichia coli STEC strains from raw meat-based diets for companion animals.</title>
        <authorList>
            <person name="Stevens M.J.A."/>
            <person name="Stephan R."/>
        </authorList>
    </citation>
    <scope>NUCLEOTIDE SEQUENCE</scope>
    <source>
        <strain evidence="23">ATC7-7</strain>
    </source>
</reference>
<evidence type="ECO:0000313" key="18">
    <source>
        <dbReference type="EMBL" id="HAJ0833605.1"/>
    </source>
</evidence>
<evidence type="ECO:0000313" key="95">
    <source>
        <dbReference type="Proteomes" id="UP000527548"/>
    </source>
</evidence>
<evidence type="ECO:0000313" key="77">
    <source>
        <dbReference type="Proteomes" id="UP000272662"/>
    </source>
</evidence>
<dbReference type="Proteomes" id="UP000523197">
    <property type="component" value="Unassembled WGS sequence"/>
</dbReference>
<dbReference type="Proteomes" id="UP000272336">
    <property type="component" value="Unassembled WGS sequence"/>
</dbReference>
<dbReference type="Proteomes" id="UP001223829">
    <property type="component" value="Unassembled WGS sequence"/>
</dbReference>
<evidence type="ECO:0000313" key="28">
    <source>
        <dbReference type="EMBL" id="MGE13015.1"/>
    </source>
</evidence>
<dbReference type="Proteomes" id="UP000472856">
    <property type="component" value="Unassembled WGS sequence"/>
</dbReference>
<dbReference type="Proteomes" id="UP000486847">
    <property type="component" value="Unassembled WGS sequence"/>
</dbReference>
<dbReference type="EMBL" id="WCEW01000002">
    <property type="protein sequence ID" value="MTE87840.1"/>
    <property type="molecule type" value="Genomic_DNA"/>
</dbReference>
<evidence type="ECO:0000313" key="96">
    <source>
        <dbReference type="Proteomes" id="UP000528199"/>
    </source>
</evidence>
<dbReference type="Proteomes" id="UP000358010">
    <property type="component" value="Unassembled WGS sequence"/>
</dbReference>
<reference evidence="37 62" key="3">
    <citation type="submission" date="2017-01" db="EMBL/GenBank/DDBJ databases">
        <title>Draft genome sequence of an E. coli strain isolated from human, in Amazon, Brazil.</title>
        <authorList>
            <person name="Moura Q."/>
            <person name="Fernandes M.R."/>
            <person name="Cerdeira L."/>
            <person name="Vianello M."/>
            <person name="Souza T.A."/>
            <person name="Ienne S."/>
            <person name="Lincopan N."/>
        </authorList>
    </citation>
    <scope>NUCLEOTIDE SEQUENCE [LARGE SCALE GENOMIC DNA]</scope>
    <source>
        <strain evidence="37 62">ICBEcBL-II-13</strain>
    </source>
</reference>
<dbReference type="Proteomes" id="UP000842519">
    <property type="component" value="Unassembled WGS sequence"/>
</dbReference>
<evidence type="ECO:0000313" key="34">
    <source>
        <dbReference type="EMBL" id="NGE87088.1"/>
    </source>
</evidence>
<evidence type="ECO:0000313" key="71">
    <source>
        <dbReference type="Proteomes" id="UP000254877"/>
    </source>
</evidence>
<dbReference type="EMBL" id="RNLZ01000006">
    <property type="protein sequence ID" value="MGE13015.1"/>
    <property type="molecule type" value="Genomic_DNA"/>
</dbReference>
<dbReference type="EMBL" id="CP057975">
    <property type="protein sequence ID" value="QMP44698.1"/>
    <property type="molecule type" value="Genomic_DNA"/>
</dbReference>
<evidence type="ECO:0000313" key="98">
    <source>
        <dbReference type="Proteomes" id="UP000534496"/>
    </source>
</evidence>
<evidence type="ECO:0000313" key="20">
    <source>
        <dbReference type="EMBL" id="HAJ5150724.1"/>
    </source>
</evidence>
<reference evidence="66 67" key="10">
    <citation type="submission" date="2018-06" db="EMBL/GenBank/DDBJ databases">
        <authorList>
            <consortium name="Pathogen Informatics"/>
            <person name="Doyle S."/>
        </authorList>
    </citation>
    <scope>NUCLEOTIDE SEQUENCE [LARGE SCALE GENOMIC DNA]</scope>
    <source>
        <strain evidence="47 72">NCTC10082</strain>
        <strain evidence="46 66">NCTC10279</strain>
        <strain evidence="48 73">NCTC10764</strain>
        <strain evidence="51 70">NCTC11112</strain>
        <strain evidence="53 68">NCTC7922</strain>
        <strain evidence="50 67">NCTC7927</strain>
        <strain evidence="49 71">NCTC7928</strain>
        <strain evidence="52 69">NCTC9077</strain>
    </source>
</reference>
<dbReference type="EMBL" id="AP023197">
    <property type="protein sequence ID" value="BCG37822.1"/>
    <property type="molecule type" value="Genomic_DNA"/>
</dbReference>
<reference evidence="30 84" key="20">
    <citation type="submission" date="2019-08" db="EMBL/GenBank/DDBJ databases">
        <title>Identification of Water Treatment Resistant and Multidrug Resistant Urinary Pathogenic Escherichia coli in Wastewater.</title>
        <authorList>
            <person name="Neumann N."/>
        </authorList>
    </citation>
    <scope>NUCLEOTIDE SEQUENCE [LARGE SCALE GENOMIC DNA]</scope>
    <source>
        <strain evidence="30 84">WU2356</strain>
    </source>
</reference>
<dbReference type="EMBL" id="WKUE01000002">
    <property type="protein sequence ID" value="MSI67588.1"/>
    <property type="molecule type" value="Genomic_DNA"/>
</dbReference>
<dbReference type="Proteomes" id="UP000509260">
    <property type="component" value="Chromosome"/>
</dbReference>
<evidence type="ECO:0000313" key="4">
    <source>
        <dbReference type="EMBL" id="EFA4420763.1"/>
    </source>
</evidence>
<evidence type="ECO:0000313" key="76">
    <source>
        <dbReference type="Proteomes" id="UP000272336"/>
    </source>
</evidence>
<evidence type="ECO:0000313" key="48">
    <source>
        <dbReference type="EMBL" id="STE76045.1"/>
    </source>
</evidence>
<evidence type="ECO:0000313" key="94">
    <source>
        <dbReference type="Proteomes" id="UP000524010"/>
    </source>
</evidence>
<evidence type="ECO:0000313" key="91">
    <source>
        <dbReference type="Proteomes" id="UP000514754"/>
    </source>
</evidence>
<dbReference type="Proteomes" id="UP000255164">
    <property type="component" value="Unassembled WGS sequence"/>
</dbReference>
<evidence type="ECO:0000313" key="66">
    <source>
        <dbReference type="Proteomes" id="UP000250385"/>
    </source>
</evidence>
<reference evidence="39 64" key="6">
    <citation type="submission" date="2018-04" db="EMBL/GenBank/DDBJ databases">
        <title>Draft Genomic Sequencing Of Potential Extraintestinal Pathogenic Escherichia coli B8S56 Isolated from Retail Chicken Skin.</title>
        <authorList>
            <person name="Xu A."/>
            <person name="Tilman S."/>
            <person name="Wisser-Parker K."/>
            <person name="Scullen O.J."/>
            <person name="Sommers C."/>
        </authorList>
    </citation>
    <scope>NUCLEOTIDE SEQUENCE [LARGE SCALE GENOMIC DNA]</scope>
    <source>
        <strain evidence="39 64">B8S56</strain>
    </source>
</reference>
<dbReference type="EMBL" id="UASG01000011">
    <property type="protein sequence ID" value="SPX30501.1"/>
    <property type="molecule type" value="Genomic_DNA"/>
</dbReference>
<reference evidence="17 102" key="4">
    <citation type="journal article" date="2018" name="Genome Biol.">
        <title>SKESA: strategic k-mer extension for scrupulous assemblies.</title>
        <authorList>
            <person name="Souvorov A."/>
            <person name="Agarwala R."/>
            <person name="Lipman D.J."/>
        </authorList>
    </citation>
    <scope>NUCLEOTIDE SEQUENCE [LARGE SCALE GENOMIC DNA]</scope>
    <source>
        <strain evidence="17">AMC_487</strain>
        <strain evidence="19">EC00605</strain>
        <strain evidence="18">EC00618</strain>
        <strain evidence="20">Ecoli[ST-219]</strain>
        <strain>ecoli[ST-219]</strain>
        <strain evidence="21">Ecoli[ST-405]</strain>
        <strain evidence="102">ecoli[ST-405]</strain>
    </source>
</reference>
<evidence type="ECO:0000313" key="43">
    <source>
        <dbReference type="EMBL" id="QMP44698.1"/>
    </source>
</evidence>
<reference evidence="8 96" key="11">
    <citation type="submission" date="2018-08" db="EMBL/GenBank/DDBJ databases">
        <authorList>
            <consortium name="PulseNet: The National Subtyping Network for Foodborne Disease Surveillance"/>
            <person name="Tarr C.L."/>
            <person name="Trees E."/>
            <person name="Katz L.S."/>
            <person name="Carleton-Romer H.A."/>
            <person name="Stroika S."/>
            <person name="Kucerova Z."/>
            <person name="Roache K.F."/>
            <person name="Sabol A.L."/>
            <person name="Besser J."/>
            <person name="Gerner-Smidt P."/>
        </authorList>
    </citation>
    <scope>NUCLEOTIDE SEQUENCE [LARGE SCALE GENOMIC DNA]</scope>
    <source>
        <strain evidence="8 96">PNUSAE004760</strain>
        <strain evidence="7 94">PNUSAE005278</strain>
    </source>
</reference>
<dbReference type="Proteomes" id="UP001173661">
    <property type="component" value="Unassembled WGS sequence"/>
</dbReference>
<evidence type="ECO:0000313" key="13">
    <source>
        <dbReference type="EMBL" id="EFM7861272.1"/>
    </source>
</evidence>
<evidence type="ECO:0000313" key="53">
    <source>
        <dbReference type="EMBL" id="STM20878.1"/>
    </source>
</evidence>
<evidence type="ECO:0000313" key="39">
    <source>
        <dbReference type="EMBL" id="PWH55124.1"/>
    </source>
</evidence>
<reference evidence="25" key="31">
    <citation type="submission" date="2023-05" db="EMBL/GenBank/DDBJ databases">
        <title>Efficient inhibition of multidrug-resistant Escherichia coli by a new antibiotic combination.</title>
        <authorList>
            <person name="Lin T."/>
        </authorList>
    </citation>
    <scope>NUCLEOTIDE SEQUENCE</scope>
    <source>
        <strain evidence="25">YmmD45</strain>
    </source>
</reference>
<dbReference type="EMBL" id="AATLXB010000026">
    <property type="protein sequence ID" value="EFM7861272.1"/>
    <property type="molecule type" value="Genomic_DNA"/>
</dbReference>
<dbReference type="OMA" id="IFGAQQY"/>
<dbReference type="Proteomes" id="UP000254877">
    <property type="component" value="Unassembled WGS sequence"/>
</dbReference>
<evidence type="ECO:0000313" key="16">
    <source>
        <dbReference type="EMBL" id="GCO33093.1"/>
    </source>
</evidence>
<dbReference type="Proteomes" id="UP000534496">
    <property type="component" value="Unassembled WGS sequence"/>
</dbReference>
<feature type="domain" description="DUF4387" evidence="1">
    <location>
        <begin position="6"/>
        <end position="101"/>
    </location>
</feature>
<dbReference type="Proteomes" id="UP001211064">
    <property type="component" value="Unassembled WGS sequence"/>
</dbReference>
<dbReference type="Proteomes" id="UP000527548">
    <property type="component" value="Unassembled WGS sequence"/>
</dbReference>
<reference evidence="55 82" key="19">
    <citation type="submission" date="2019-06" db="EMBL/GenBank/DDBJ databases">
        <title>The presence and diversity of blaCTX-M among Escherichia coli from urban wastewater and feedlot cattle, in Alberta, Canada.</title>
        <authorList>
            <person name="Cormier A.C."/>
            <person name="Chalmer G."/>
            <person name="Cook S.R."/>
            <person name="Zaheer R."/>
            <person name="Hannon S.J."/>
            <person name="Booker C.W."/>
            <person name="Read R."/>
            <person name="Gow S.P."/>
            <person name="Mcallister T.A."/>
            <person name="Boerlin P."/>
        </authorList>
    </citation>
    <scope>NUCLEOTIDE SEQUENCE [LARGE SCALE GENOMIC DNA]</scope>
    <source>
        <strain evidence="55 82">347</strain>
    </source>
</reference>
<evidence type="ECO:0000313" key="100">
    <source>
        <dbReference type="Proteomes" id="UP000587626"/>
    </source>
</evidence>
<evidence type="ECO:0000313" key="22">
    <source>
        <dbReference type="EMBL" id="MBA1888319.1"/>
    </source>
</evidence>
<evidence type="ECO:0000313" key="90">
    <source>
        <dbReference type="Proteomes" id="UP000514715"/>
    </source>
</evidence>
<reference evidence="41 81" key="22">
    <citation type="submission" date="2019-08" db="EMBL/GenBank/DDBJ databases">
        <authorList>
            <person name="Chen F.-J."/>
            <person name="Wu H.-C."/>
            <person name="Liao Y.-C."/>
            <person name="Kuo S.-C."/>
        </authorList>
    </citation>
    <scope>NUCLEOTIDE SEQUENCE [LARGE SCALE GENOMIC DNA]</scope>
    <source>
        <strain evidence="41 81">NCYU-26-73</strain>
    </source>
</reference>
<evidence type="ECO:0000313" key="81">
    <source>
        <dbReference type="Proteomes" id="UP000321299"/>
    </source>
</evidence>
<evidence type="ECO:0000313" key="33">
    <source>
        <dbReference type="EMBL" id="NAG22623.1"/>
    </source>
</evidence>
<evidence type="ECO:0000313" key="31">
    <source>
        <dbReference type="EMBL" id="MSI67588.1"/>
    </source>
</evidence>
<dbReference type="Proteomes" id="UP000188967">
    <property type="component" value="Unassembled WGS sequence"/>
</dbReference>
<evidence type="ECO:0000313" key="11">
    <source>
        <dbReference type="EMBL" id="EFM0251875.1"/>
    </source>
</evidence>
<dbReference type="EMBL" id="UGAW01000001">
    <property type="protein sequence ID" value="STG53781.1"/>
    <property type="molecule type" value="Genomic_DNA"/>
</dbReference>
<evidence type="ECO:0000313" key="62">
    <source>
        <dbReference type="Proteomes" id="UP000188967"/>
    </source>
</evidence>
<dbReference type="Proteomes" id="UP000272662">
    <property type="component" value="Unassembled WGS sequence"/>
</dbReference>
<evidence type="ECO:0000313" key="44">
    <source>
        <dbReference type="EMBL" id="RRD78677.1"/>
    </source>
</evidence>
<evidence type="ECO:0000313" key="54">
    <source>
        <dbReference type="EMBL" id="TJQ09836.1"/>
    </source>
</evidence>
<dbReference type="Proteomes" id="UP000524010">
    <property type="component" value="Unassembled WGS sequence"/>
</dbReference>
<dbReference type="Proteomes" id="UP000255201">
    <property type="component" value="Unassembled WGS sequence"/>
</dbReference>
<reference evidence="95 100" key="12">
    <citation type="submission" date="2018-08" db="EMBL/GenBank/DDBJ databases">
        <authorList>
            <consortium name="GenomeTrakr network: Whole genome sequencing for foodborne pathogen traceback"/>
        </authorList>
    </citation>
    <scope>NUCLEOTIDE SEQUENCE [LARGE SCALE GENOMIC DNA]</scope>
    <source>
        <strain evidence="11 95">AZ-TG73163</strain>
        <strain evidence="10">CFSAN046653</strain>
        <strain evidence="14">NC_STEC178</strain>
        <strain evidence="13 100">NC_STEC194</strain>
        <strain evidence="4 101">PSU-1190</strain>
        <strain evidence="5 99">PSU-1859</strain>
        <strain evidence="15">PSU-2311</strain>
        <strain evidence="12 92">PSU-2464</strain>
    </source>
</reference>
<dbReference type="EMBL" id="CP057906">
    <property type="protein sequence ID" value="QMO40378.1"/>
    <property type="molecule type" value="Genomic_DNA"/>
</dbReference>
<evidence type="ECO:0000313" key="30">
    <source>
        <dbReference type="EMBL" id="MPU48184.1"/>
    </source>
</evidence>
<dbReference type="EMBL" id="LRKC01000166">
    <property type="protein sequence ID" value="OKV05431.1"/>
    <property type="molecule type" value="Genomic_DNA"/>
</dbReference>
<evidence type="ECO:0000313" key="64">
    <source>
        <dbReference type="Proteomes" id="UP000245761"/>
    </source>
</evidence>
<dbReference type="EMBL" id="AAVQAW010000010">
    <property type="protein sequence ID" value="EGD0648975.1"/>
    <property type="molecule type" value="Genomic_DNA"/>
</dbReference>
<dbReference type="Proteomes" id="UP000185794">
    <property type="component" value="Unassembled WGS sequence"/>
</dbReference>
<accession>A0A066R1H2</accession>
<protein>
    <submittedName>
        <fullName evidence="2">Acyl-CoA synthetase</fullName>
    </submittedName>
    <submittedName>
        <fullName evidence="13">DUF4387 domain-containing protein</fullName>
    </submittedName>
    <submittedName>
        <fullName evidence="9">DUF4387 family protein</fullName>
    </submittedName>
</protein>
<dbReference type="Proteomes" id="UP001383096">
    <property type="component" value="Chromosome"/>
</dbReference>
<dbReference type="EMBL" id="UGAK01000003">
    <property type="protein sequence ID" value="STF95016.1"/>
    <property type="molecule type" value="Genomic_DNA"/>
</dbReference>
<evidence type="ECO:0000313" key="97">
    <source>
        <dbReference type="Proteomes" id="UP000533482"/>
    </source>
</evidence>
<dbReference type="Proteomes" id="UP000600030">
    <property type="component" value="Unassembled WGS sequence"/>
</dbReference>
<dbReference type="EMBL" id="JANWOR010000655">
    <property type="protein sequence ID" value="MDA4179899.1"/>
    <property type="molecule type" value="Genomic_DNA"/>
</dbReference>
<evidence type="ECO:0000313" key="74">
    <source>
        <dbReference type="Proteomes" id="UP000271008"/>
    </source>
</evidence>
<evidence type="ECO:0000313" key="6">
    <source>
        <dbReference type="EMBL" id="EFE8675635.1"/>
    </source>
</evidence>
<dbReference type="Proteomes" id="UP000271008">
    <property type="component" value="Unassembled WGS sequence"/>
</dbReference>
<dbReference type="Proteomes" id="UP000514715">
    <property type="component" value="Chromosome"/>
</dbReference>
<dbReference type="EMBL" id="CP042615">
    <property type="protein sequence ID" value="QED74234.1"/>
    <property type="molecule type" value="Genomic_DNA"/>
</dbReference>
<reference evidence="32 88" key="24">
    <citation type="submission" date="2019-10" db="EMBL/GenBank/DDBJ databases">
        <title>Comparative genomic analysis of antimicrobial resistant Escherichia coli of diverse origin.</title>
        <authorList>
            <person name="Ghatak S."/>
            <person name="Milton A.P."/>
            <person name="Rhetso K."/>
            <person name="Purkait D."/>
            <person name="Das S."/>
            <person name="Puro K.-U."/>
            <person name="Shakuntala I."/>
            <person name="Sen A."/>
            <person name="Sanjukta R."/>
            <person name="Priya G.B."/>
            <person name="Mawlong M."/>
            <person name="Lyngdoh V."/>
            <person name="Rynghang J."/>
            <person name="Mawphlang B.L."/>
        </authorList>
    </citation>
    <scope>NUCLEOTIDE SEQUENCE [LARGE SCALE GENOMIC DNA]</scope>
    <source>
        <strain evidence="32 88">SE161</strain>
    </source>
</reference>
<dbReference type="EMBL" id="RTJF01000033">
    <property type="protein sequence ID" value="MJL95435.1"/>
    <property type="molecule type" value="Genomic_DNA"/>
</dbReference>
<evidence type="ECO:0000313" key="79">
    <source>
        <dbReference type="Proteomes" id="UP000300926"/>
    </source>
</evidence>
<dbReference type="EMBL" id="AATJYL010000004">
    <property type="protein sequence ID" value="EFM1444487.1"/>
    <property type="molecule type" value="Genomic_DNA"/>
</dbReference>
<dbReference type="Proteomes" id="UP000543252">
    <property type="component" value="Unassembled WGS sequence"/>
</dbReference>
<evidence type="ECO:0000313" key="5">
    <source>
        <dbReference type="EMBL" id="EFB3617571.1"/>
    </source>
</evidence>
<evidence type="ECO:0000313" key="7">
    <source>
        <dbReference type="EMBL" id="EFF8956428.1"/>
    </source>
</evidence>
<dbReference type="EMBL" id="AATJOC010000002">
    <property type="protein sequence ID" value="EFM0251875.1"/>
    <property type="molecule type" value="Genomic_DNA"/>
</dbReference>
<dbReference type="Proteomes" id="UP000254817">
    <property type="component" value="Unassembled WGS sequence"/>
</dbReference>
<evidence type="ECO:0000313" key="99">
    <source>
        <dbReference type="Proteomes" id="UP000543252"/>
    </source>
</evidence>
<dbReference type="EMBL" id="WXKQ01000179">
    <property type="protein sequence ID" value="NAG22623.1"/>
    <property type="molecule type" value="Genomic_DNA"/>
</dbReference>
<dbReference type="EMBL" id="UGAB01000002">
    <property type="protein sequence ID" value="STF44654.1"/>
    <property type="molecule type" value="Genomic_DNA"/>
</dbReference>
<evidence type="ECO:0000313" key="3">
    <source>
        <dbReference type="EMBL" id="CAK1209157.1"/>
    </source>
</evidence>
<evidence type="ECO:0000313" key="41">
    <source>
        <dbReference type="EMBL" id="QED74234.1"/>
    </source>
</evidence>
<dbReference type="Proteomes" id="UP000475070">
    <property type="component" value="Unassembled WGS sequence"/>
</dbReference>
<dbReference type="Proteomes" id="UP000245761">
    <property type="component" value="Unassembled WGS sequence"/>
</dbReference>
<reference evidence="22 93" key="26">
    <citation type="submission" date="2020-05" db="EMBL/GenBank/DDBJ databases">
        <title>Epidemiological investigations into extended-spectrum beta-lactam resistant Escherichia coli ST457 carried by Australian Silver gulls identified clonal lineages that cause ExPEC disease.</title>
        <authorList>
            <person name="Nesporova K."/>
            <person name="Wyrsch E.R."/>
            <person name="Valcek A."/>
            <person name="Bitar I."/>
            <person name="Chaw K."/>
            <person name="Harris P."/>
            <person name="Hrabak J."/>
            <person name="Djordjevic S.P."/>
            <person name="Dolejska M."/>
        </authorList>
    </citation>
    <scope>NUCLEOTIDE SEQUENCE [LARGE SCALE GENOMIC DNA]</scope>
    <source>
        <strain evidence="22 93">CE1966</strain>
    </source>
</reference>
<dbReference type="Pfam" id="PF14330">
    <property type="entry name" value="DUF4387"/>
    <property type="match status" value="1"/>
</dbReference>
<reference evidence="59" key="34">
    <citation type="submission" date="2024-03" db="EMBL/GenBank/DDBJ databases">
        <title>Epithelial relay of microbial signals coordinates intestinal macrophage supported barrier repair.</title>
        <authorList>
            <person name="Tsai M.T."/>
        </authorList>
    </citation>
    <scope>NUCLEOTIDE SEQUENCE</scope>
    <source>
        <strain evidence="59">MS 21-1</strain>
    </source>
</reference>
<evidence type="ECO:0000313" key="12">
    <source>
        <dbReference type="EMBL" id="EFM1444487.1"/>
    </source>
</evidence>
<dbReference type="EMBL" id="CAUZHL010000002">
    <property type="protein sequence ID" value="CAK1209157.1"/>
    <property type="molecule type" value="Genomic_DNA"/>
</dbReference>
<dbReference type="EMBL" id="JABFNF010000020">
    <property type="protein sequence ID" value="MBA1888319.1"/>
    <property type="molecule type" value="Genomic_DNA"/>
</dbReference>
<dbReference type="Proteomes" id="UP000321299">
    <property type="component" value="Chromosome"/>
</dbReference>
<evidence type="ECO:0000313" key="68">
    <source>
        <dbReference type="Proteomes" id="UP000254174"/>
    </source>
</evidence>
<evidence type="ECO:0000313" key="102">
    <source>
        <dbReference type="Proteomes" id="UP000842519"/>
    </source>
</evidence>
<reference evidence="45 77" key="14">
    <citation type="submission" date="2018-11" db="EMBL/GenBank/DDBJ databases">
        <title>E. coli isolates of the female bladder.</title>
        <authorList>
            <person name="Garretto A."/>
            <person name="Miller-Ensminger T."/>
            <person name="Wolfe A.J."/>
            <person name="Putonti C."/>
        </authorList>
    </citation>
    <scope>NUCLEOTIDE SEQUENCE [LARGE SCALE GENOMIC DNA]</scope>
    <source>
        <strain evidence="45 77">UMB1727</strain>
    </source>
</reference>
<evidence type="ECO:0000313" key="19">
    <source>
        <dbReference type="EMBL" id="HAJ0996106.1"/>
    </source>
</evidence>
<dbReference type="EMBL" id="RRGJ01000040">
    <property type="protein sequence ID" value="TJQ09836.1"/>
    <property type="molecule type" value="Genomic_DNA"/>
</dbReference>
<reference evidence="36 61" key="2">
    <citation type="journal article" date="2017" name="Front. Cell. Infect. Microbiol.">
        <title>Chaperone-usher pili loci of human colonization factor-negative enterotoxigenic Escherichia coli.</title>
        <authorList>
            <person name="Del Canto F."/>
            <person name="Vidal R."/>
            <person name="Stine O.C."/>
            <person name="Pop M."/>
        </authorList>
    </citation>
    <scope>NUCLEOTIDE SEQUENCE [LARGE SCALE GENOMIC DNA]</scope>
    <source>
        <strain evidence="36 61">700324</strain>
    </source>
</reference>
<dbReference type="EMBL" id="AASFMQ010000041">
    <property type="protein sequence ID" value="EFB3617571.1"/>
    <property type="molecule type" value="Genomic_DNA"/>
</dbReference>